<protein>
    <submittedName>
        <fullName evidence="1">Uncharacterized protein</fullName>
    </submittedName>
</protein>
<evidence type="ECO:0000313" key="2">
    <source>
        <dbReference type="Proteomes" id="UP000014500"/>
    </source>
</evidence>
<dbReference type="HOGENOM" id="CLU_2115067_0_0_1"/>
<reference evidence="2" key="1">
    <citation type="submission" date="2011-05" db="EMBL/GenBank/DDBJ databases">
        <authorList>
            <person name="Richards S.R."/>
            <person name="Qu J."/>
            <person name="Jiang H."/>
            <person name="Jhangiani S.N."/>
            <person name="Agravi P."/>
            <person name="Goodspeed R."/>
            <person name="Gross S."/>
            <person name="Mandapat C."/>
            <person name="Jackson L."/>
            <person name="Mathew T."/>
            <person name="Pu L."/>
            <person name="Thornton R."/>
            <person name="Saada N."/>
            <person name="Wilczek-Boney K.B."/>
            <person name="Lee S."/>
            <person name="Kovar C."/>
            <person name="Wu Y."/>
            <person name="Scherer S.E."/>
            <person name="Worley K.C."/>
            <person name="Muzny D.M."/>
            <person name="Gibbs R."/>
        </authorList>
    </citation>
    <scope>NUCLEOTIDE SEQUENCE</scope>
    <source>
        <strain evidence="2">Brora</strain>
    </source>
</reference>
<reference evidence="1" key="2">
    <citation type="submission" date="2015-02" db="UniProtKB">
        <authorList>
            <consortium name="EnsemblMetazoa"/>
        </authorList>
    </citation>
    <scope>IDENTIFICATION</scope>
</reference>
<name>T1JHP6_STRMM</name>
<keyword evidence="2" id="KW-1185">Reference proteome</keyword>
<evidence type="ECO:0000313" key="1">
    <source>
        <dbReference type="EnsemblMetazoa" id="SMAR013377-PA"/>
    </source>
</evidence>
<proteinExistence type="predicted"/>
<dbReference type="EMBL" id="JH431918">
    <property type="status" value="NOT_ANNOTATED_CDS"/>
    <property type="molecule type" value="Genomic_DNA"/>
</dbReference>
<sequence length="115" mass="13443">TISSPCLPRRPLIHCHQRSSHSDTHRLIRDVAKQNRRPITPPWSSILKEGLSGVHEDLLISYYNTTSKAVDGMRRYNRQPVLSQGEFYLHKIDENFLVQQGFSITVFPFFLWHAR</sequence>
<dbReference type="Proteomes" id="UP000014500">
    <property type="component" value="Unassembled WGS sequence"/>
</dbReference>
<organism evidence="1 2">
    <name type="scientific">Strigamia maritima</name>
    <name type="common">European centipede</name>
    <name type="synonym">Geophilus maritimus</name>
    <dbReference type="NCBI Taxonomy" id="126957"/>
    <lineage>
        <taxon>Eukaryota</taxon>
        <taxon>Metazoa</taxon>
        <taxon>Ecdysozoa</taxon>
        <taxon>Arthropoda</taxon>
        <taxon>Myriapoda</taxon>
        <taxon>Chilopoda</taxon>
        <taxon>Pleurostigmophora</taxon>
        <taxon>Geophilomorpha</taxon>
        <taxon>Linotaeniidae</taxon>
        <taxon>Strigamia</taxon>
    </lineage>
</organism>
<dbReference type="EnsemblMetazoa" id="SMAR013377-RA">
    <property type="protein sequence ID" value="SMAR013377-PA"/>
    <property type="gene ID" value="SMAR013377"/>
</dbReference>
<dbReference type="AlphaFoldDB" id="T1JHP6"/>
<accession>T1JHP6</accession>